<accession>A0ABS8XAL9</accession>
<protein>
    <submittedName>
        <fullName evidence="2">PIN domain-containing protein</fullName>
    </submittedName>
</protein>
<feature type="domain" description="PIN" evidence="1">
    <location>
        <begin position="4"/>
        <end position="121"/>
    </location>
</feature>
<organism evidence="2 3">
    <name type="scientific">Pelomonas caseinilytica</name>
    <dbReference type="NCBI Taxonomy" id="2906763"/>
    <lineage>
        <taxon>Bacteria</taxon>
        <taxon>Pseudomonadati</taxon>
        <taxon>Pseudomonadota</taxon>
        <taxon>Betaproteobacteria</taxon>
        <taxon>Burkholderiales</taxon>
        <taxon>Sphaerotilaceae</taxon>
        <taxon>Roseateles</taxon>
    </lineage>
</organism>
<dbReference type="RefSeq" id="WP_233392315.1">
    <property type="nucleotide sequence ID" value="NZ_JAJTWT010000004.1"/>
</dbReference>
<gene>
    <name evidence="2" type="ORF">LXT12_12000</name>
</gene>
<sequence length="152" mass="17352">MSAVFVDTNVLLYAVDDKLPAKRDGARQWLAVCWQRRCGRLSTQVLNEFYANARRKFSSAISAGDARAEVRRYQVWQPWQIDHPTVESAWAVESRYGLSYRDALMVAAAQQMGCTLFLTEDLPHDQRIDKLRIVNPFVLGPELLDDLPPETP</sequence>
<evidence type="ECO:0000313" key="2">
    <source>
        <dbReference type="EMBL" id="MCE4537971.1"/>
    </source>
</evidence>
<proteinExistence type="predicted"/>
<dbReference type="InterPro" id="IPR002716">
    <property type="entry name" value="PIN_dom"/>
</dbReference>
<dbReference type="CDD" id="cd18692">
    <property type="entry name" value="PIN_VapC-like"/>
    <property type="match status" value="1"/>
</dbReference>
<dbReference type="Proteomes" id="UP001201463">
    <property type="component" value="Unassembled WGS sequence"/>
</dbReference>
<dbReference type="EMBL" id="JAJTWT010000004">
    <property type="protein sequence ID" value="MCE4537971.1"/>
    <property type="molecule type" value="Genomic_DNA"/>
</dbReference>
<dbReference type="Pfam" id="PF01850">
    <property type="entry name" value="PIN"/>
    <property type="match status" value="1"/>
</dbReference>
<comment type="caution">
    <text evidence="2">The sequence shown here is derived from an EMBL/GenBank/DDBJ whole genome shotgun (WGS) entry which is preliminary data.</text>
</comment>
<dbReference type="SUPFAM" id="SSF88723">
    <property type="entry name" value="PIN domain-like"/>
    <property type="match status" value="1"/>
</dbReference>
<reference evidence="2 3" key="1">
    <citation type="submission" date="2021-12" db="EMBL/GenBank/DDBJ databases">
        <title>Genome seq of p7.</title>
        <authorList>
            <person name="Seo T."/>
        </authorList>
    </citation>
    <scope>NUCLEOTIDE SEQUENCE [LARGE SCALE GENOMIC DNA]</scope>
    <source>
        <strain evidence="2 3">P7</strain>
    </source>
</reference>
<keyword evidence="3" id="KW-1185">Reference proteome</keyword>
<evidence type="ECO:0000259" key="1">
    <source>
        <dbReference type="Pfam" id="PF01850"/>
    </source>
</evidence>
<dbReference type="Gene3D" id="3.40.50.1010">
    <property type="entry name" value="5'-nuclease"/>
    <property type="match status" value="1"/>
</dbReference>
<evidence type="ECO:0000313" key="3">
    <source>
        <dbReference type="Proteomes" id="UP001201463"/>
    </source>
</evidence>
<dbReference type="InterPro" id="IPR029060">
    <property type="entry name" value="PIN-like_dom_sf"/>
</dbReference>
<name>A0ABS8XAL9_9BURK</name>